<keyword evidence="2" id="KW-0560">Oxidoreductase</keyword>
<dbReference type="GO" id="GO:0016491">
    <property type="term" value="F:oxidoreductase activity"/>
    <property type="evidence" value="ECO:0007669"/>
    <property type="project" value="UniProtKB-KW"/>
</dbReference>
<dbReference type="InterPro" id="IPR029043">
    <property type="entry name" value="GcvT/YgfZ_C"/>
</dbReference>
<name>A0A437QK44_9PROT</name>
<dbReference type="Pfam" id="PF16350">
    <property type="entry name" value="FAO_M"/>
    <property type="match status" value="1"/>
</dbReference>
<sequence>MRDHARVVIVGGGIMGCGLLYHLAEEGWTDSLLIEKGELTSGSTWHAAGQCPNFVADYSMAMIHHYSNTLYPTLEEKTGQYVSWHGCGGIRFATNEAELDWFKHVEGVSKMIGFRMQIVGPDEINRINPFVDTTGVLAGAWTLDDGHVDPAGCCNALAKGARDMGAEIIRNNRVLEINQLPSGEWQVVTEQGTVTCEHVVNAAGCYARKVAEMAGVDVPITNMTHHYIVTDPIQEFLDRDEEMVVMRDPYPSSYYRQEQKAGLIGIYETENAKEAWAERGGFPEWESENELFTEELDRIMPWIERVMERMPIFANAGIKRIVNGAIPHTPDANPLLGPAGGLKNYWMCNGASIGIAQGAGCGKYLAQWMVHGEADINMAGLDPRRFGPYANEVHVRERSFEDYTHMYALHLPGEERPAGRGARTSSLYTILKQKGALYAPTFGWERPKYFSPDGREEEITFKHNNGFDAVAAECKGVMDAAGVCDLSGFAKFDVTGAGAEAFLDRLVANKIPKRKGGIGLCHFLNEHGRIEGECTITRLADDRFYLLSGAAAEIRDFDWLTQHVLPREDVTIANITDDWGNLVLAGPKARDILASLTDADLSNESFKWLTGQEVVIAGVALRALRVNYVGELGWELHAPMADLPKLYMAIEEAGRPLGLVDFGTYAVNAMRIEKAYKGYAAEMTNEITMIEADMLRFCRFDKEDFIGKAATQQRKQDGVAQQLVYCELEPGDSDARGGEAVMAGDQNIGITTSGGFGHRTGKSLVFAYVKPDFVAPGTTFDVLVLGQARKATVLAEPVYDKGNQRLKQ</sequence>
<feature type="domain" description="FAD dependent oxidoreductase" evidence="4">
    <location>
        <begin position="6"/>
        <end position="368"/>
    </location>
</feature>
<reference evidence="9" key="1">
    <citation type="submission" date="2019-01" db="EMBL/GenBank/DDBJ databases">
        <title>Gri0909 isolated from a small marine red alga.</title>
        <authorList>
            <person name="Kim J."/>
            <person name="Jeong S.E."/>
            <person name="Jeon C.O."/>
        </authorList>
    </citation>
    <scope>NUCLEOTIDE SEQUENCE [LARGE SCALE GENOMIC DNA]</scope>
    <source>
        <strain evidence="9">Gri0909</strain>
    </source>
</reference>
<dbReference type="SUPFAM" id="SSF101790">
    <property type="entry name" value="Aminomethyltransferase beta-barrel domain"/>
    <property type="match status" value="1"/>
</dbReference>
<evidence type="ECO:0000259" key="7">
    <source>
        <dbReference type="Pfam" id="PF16350"/>
    </source>
</evidence>
<dbReference type="SUPFAM" id="SSF103025">
    <property type="entry name" value="Folate-binding domain"/>
    <property type="match status" value="1"/>
</dbReference>
<organism evidence="8 9">
    <name type="scientific">Hwanghaeella grinnelliae</name>
    <dbReference type="NCBI Taxonomy" id="2500179"/>
    <lineage>
        <taxon>Bacteria</taxon>
        <taxon>Pseudomonadati</taxon>
        <taxon>Pseudomonadota</taxon>
        <taxon>Alphaproteobacteria</taxon>
        <taxon>Rhodospirillales</taxon>
        <taxon>Rhodospirillaceae</taxon>
        <taxon>Hwanghaeella</taxon>
    </lineage>
</organism>
<dbReference type="Proteomes" id="UP000287447">
    <property type="component" value="Unassembled WGS sequence"/>
</dbReference>
<dbReference type="SUPFAM" id="SSF54373">
    <property type="entry name" value="FAD-linked reductases, C-terminal domain"/>
    <property type="match status" value="1"/>
</dbReference>
<feature type="domain" description="Aminomethyltransferase C-terminal" evidence="6">
    <location>
        <begin position="722"/>
        <end position="800"/>
    </location>
</feature>
<dbReference type="RefSeq" id="WP_127767109.1">
    <property type="nucleotide sequence ID" value="NZ_SADE01000003.1"/>
</dbReference>
<dbReference type="SUPFAM" id="SSF51905">
    <property type="entry name" value="FAD/NAD(P)-binding domain"/>
    <property type="match status" value="1"/>
</dbReference>
<dbReference type="InterPro" id="IPR006076">
    <property type="entry name" value="FAD-dep_OxRdtase"/>
</dbReference>
<dbReference type="InterPro" id="IPR013977">
    <property type="entry name" value="GcvT_C"/>
</dbReference>
<dbReference type="InterPro" id="IPR036188">
    <property type="entry name" value="FAD/NAD-bd_sf"/>
</dbReference>
<accession>A0A437QK44</accession>
<feature type="domain" description="GCVT N-terminal" evidence="5">
    <location>
        <begin position="427"/>
        <end position="702"/>
    </location>
</feature>
<dbReference type="Pfam" id="PF01266">
    <property type="entry name" value="DAO"/>
    <property type="match status" value="1"/>
</dbReference>
<dbReference type="InterPro" id="IPR032503">
    <property type="entry name" value="FAO_M"/>
</dbReference>
<dbReference type="Gene3D" id="2.40.30.110">
    <property type="entry name" value="Aminomethyltransferase beta-barrel domains"/>
    <property type="match status" value="1"/>
</dbReference>
<evidence type="ECO:0000256" key="2">
    <source>
        <dbReference type="ARBA" id="ARBA00023002"/>
    </source>
</evidence>
<dbReference type="InterPro" id="IPR027266">
    <property type="entry name" value="TrmE/GcvT-like"/>
</dbReference>
<dbReference type="Pfam" id="PF08669">
    <property type="entry name" value="GCV_T_C"/>
    <property type="match status" value="1"/>
</dbReference>
<dbReference type="PROSITE" id="PS51257">
    <property type="entry name" value="PROKAR_LIPOPROTEIN"/>
    <property type="match status" value="1"/>
</dbReference>
<comment type="similarity">
    <text evidence="1">Belongs to the GcvT family.</text>
</comment>
<keyword evidence="3" id="KW-1133">Transmembrane helix</keyword>
<dbReference type="AlphaFoldDB" id="A0A437QK44"/>
<dbReference type="InterPro" id="IPR028896">
    <property type="entry name" value="GcvT/YgfZ/DmdA"/>
</dbReference>
<dbReference type="PANTHER" id="PTHR43757:SF2">
    <property type="entry name" value="AMINOMETHYLTRANSFERASE, MITOCHONDRIAL"/>
    <property type="match status" value="1"/>
</dbReference>
<dbReference type="Gene3D" id="3.30.70.1400">
    <property type="entry name" value="Aminomethyltransferase beta-barrel domains"/>
    <property type="match status" value="1"/>
</dbReference>
<evidence type="ECO:0000259" key="4">
    <source>
        <dbReference type="Pfam" id="PF01266"/>
    </source>
</evidence>
<dbReference type="Gene3D" id="3.50.50.60">
    <property type="entry name" value="FAD/NAD(P)-binding domain"/>
    <property type="match status" value="1"/>
</dbReference>
<evidence type="ECO:0000256" key="3">
    <source>
        <dbReference type="SAM" id="Phobius"/>
    </source>
</evidence>
<evidence type="ECO:0000313" key="8">
    <source>
        <dbReference type="EMBL" id="RVU34873.1"/>
    </source>
</evidence>
<dbReference type="InterPro" id="IPR006222">
    <property type="entry name" value="GCVT_N"/>
</dbReference>
<dbReference type="PANTHER" id="PTHR43757">
    <property type="entry name" value="AMINOMETHYLTRANSFERASE"/>
    <property type="match status" value="1"/>
</dbReference>
<evidence type="ECO:0000259" key="6">
    <source>
        <dbReference type="Pfam" id="PF08669"/>
    </source>
</evidence>
<dbReference type="Gene3D" id="3.30.9.10">
    <property type="entry name" value="D-Amino Acid Oxidase, subunit A, domain 2"/>
    <property type="match status" value="1"/>
</dbReference>
<feature type="domain" description="FAD dependent oxidoreductase central" evidence="7">
    <location>
        <begin position="371"/>
        <end position="425"/>
    </location>
</feature>
<keyword evidence="9" id="KW-1185">Reference proteome</keyword>
<feature type="transmembrane region" description="Helical" evidence="3">
    <location>
        <begin position="7"/>
        <end position="24"/>
    </location>
</feature>
<proteinExistence type="inferred from homology"/>
<gene>
    <name evidence="8" type="ORF">EOI86_18720</name>
</gene>
<keyword evidence="3" id="KW-0812">Transmembrane</keyword>
<keyword evidence="3" id="KW-0472">Membrane</keyword>
<dbReference type="EMBL" id="SADE01000003">
    <property type="protein sequence ID" value="RVU34873.1"/>
    <property type="molecule type" value="Genomic_DNA"/>
</dbReference>
<dbReference type="Gene3D" id="3.30.1360.120">
    <property type="entry name" value="Probable tRNA modification gtpase trme, domain 1"/>
    <property type="match status" value="1"/>
</dbReference>
<evidence type="ECO:0000259" key="5">
    <source>
        <dbReference type="Pfam" id="PF01571"/>
    </source>
</evidence>
<evidence type="ECO:0000256" key="1">
    <source>
        <dbReference type="ARBA" id="ARBA00008609"/>
    </source>
</evidence>
<dbReference type="OrthoDB" id="9804379at2"/>
<comment type="caution">
    <text evidence="8">The sequence shown here is derived from an EMBL/GenBank/DDBJ whole genome shotgun (WGS) entry which is preliminary data.</text>
</comment>
<dbReference type="Pfam" id="PF01571">
    <property type="entry name" value="GCV_T"/>
    <property type="match status" value="1"/>
</dbReference>
<protein>
    <submittedName>
        <fullName evidence="8">FAD-dependent oxidoreductase</fullName>
    </submittedName>
</protein>
<evidence type="ECO:0000313" key="9">
    <source>
        <dbReference type="Proteomes" id="UP000287447"/>
    </source>
</evidence>